<keyword evidence="1" id="KW-0812">Transmembrane</keyword>
<evidence type="ECO:0000313" key="2">
    <source>
        <dbReference type="EMBL" id="KZM19527.1"/>
    </source>
</evidence>
<name>A0A162XFX8_DIDRA</name>
<proteinExistence type="predicted"/>
<gene>
    <name evidence="2" type="ORF">ST47_g9385</name>
</gene>
<feature type="transmembrane region" description="Helical" evidence="1">
    <location>
        <begin position="12"/>
        <end position="32"/>
    </location>
</feature>
<protein>
    <submittedName>
        <fullName evidence="2">Uncharacterized protein</fullName>
    </submittedName>
</protein>
<organism evidence="2 3">
    <name type="scientific">Didymella rabiei</name>
    <name type="common">Chickpea ascochyta blight fungus</name>
    <name type="synonym">Mycosphaerella rabiei</name>
    <dbReference type="NCBI Taxonomy" id="5454"/>
    <lineage>
        <taxon>Eukaryota</taxon>
        <taxon>Fungi</taxon>
        <taxon>Dikarya</taxon>
        <taxon>Ascomycota</taxon>
        <taxon>Pezizomycotina</taxon>
        <taxon>Dothideomycetes</taxon>
        <taxon>Pleosporomycetidae</taxon>
        <taxon>Pleosporales</taxon>
        <taxon>Pleosporineae</taxon>
        <taxon>Didymellaceae</taxon>
        <taxon>Ascochyta</taxon>
    </lineage>
</organism>
<accession>A0A162XFX8</accession>
<sequence length="887" mass="100529">MVIQIFTAKKQWTALFLFLSCAVVPMVVLGYFTPEPSFAFGTWPPFYNVFATKTMSCDNRDIDYYPVNSTITGIEGLFVLDQTWGRFAFSTVKTIDAAWDIVFGRGVQLLAWWAAYIVFSDALLRVIERHPASFRIFQRIALEGPSLLSLWTLCKEVLSIKSKRTKLLFTYMLLSTSYVLCIPVFLGAMTGYDSTAIAWIDIDNSNDIVPASAMKPAWVITGTRNSTFDHKVCSDPGNADIQSQYFSPRVDHCGFLFYNYGTFRYYESFALSVSTSSPLEEGISCMFNYHGSDGTWDATESEQNASPKEVIYNCNETVTLRVNEQTYDIQNLNGTLALCYNNEAYDHWALQGKSRCLPDTANPSYQWGFSTMLSGIFVFIHFGWCVSMYILWLDAQSKSTLINEGYKMTPLRAAFAIVKAVKHKTGLEEEQLVRHNTRALNKEIYGFGKEKGTNVEYSIFVANAEEDVKDGKATRRRRVLASLHTYQKRAHRLARNCTLTWLHPNPASSNTKRILQVRLTTLLTDIDTDTKLHDIYSAALMLYTFPVQAVVNDLKISKVRCQCFDCTTKDEKWTAEMNTAIEKEAYELLGKIEDTNVAFKELDTGVLKQWRTGGTERLQKMVDALPETEDLKEMTVVKKYFPRQVRKMQEAGDGASVGLMRKTVSEEGNGDSANTPYQTPSPPYKPCAYFTLNVSQHSHPSQRTNQLNLPIPKMENLDELFALDTLAFLLALIAWPQKWLLAPFLALLASLHIPLFDTPAEFSPFFYVSTLLASFFFGLCIRPRGSRYYLVWATAVVVVCACVLSARMADHVEEQLEEVEDRGLRWCFEGWKTYETWLAWVGEELRVCREETEYEELAKSVGVDLADICDVENKCRNTGAGLLIGGM</sequence>
<dbReference type="EMBL" id="JYNV01000291">
    <property type="protein sequence ID" value="KZM19527.1"/>
    <property type="molecule type" value="Genomic_DNA"/>
</dbReference>
<reference evidence="2 3" key="1">
    <citation type="journal article" date="2016" name="Sci. Rep.">
        <title>Draft genome sequencing and secretome analysis of fungal phytopathogen Ascochyta rabiei provides insight into the necrotrophic effector repertoire.</title>
        <authorList>
            <person name="Verma S."/>
            <person name="Gazara R.K."/>
            <person name="Nizam S."/>
            <person name="Parween S."/>
            <person name="Chattopadhyay D."/>
            <person name="Verma P.K."/>
        </authorList>
    </citation>
    <scope>NUCLEOTIDE SEQUENCE [LARGE SCALE GENOMIC DNA]</scope>
    <source>
        <strain evidence="2 3">ArDII</strain>
    </source>
</reference>
<dbReference type="Proteomes" id="UP000076837">
    <property type="component" value="Unassembled WGS sequence"/>
</dbReference>
<feature type="transmembrane region" description="Helical" evidence="1">
    <location>
        <begin position="168"/>
        <end position="189"/>
    </location>
</feature>
<dbReference type="STRING" id="5454.A0A162XFX8"/>
<feature type="transmembrane region" description="Helical" evidence="1">
    <location>
        <begin position="788"/>
        <end position="806"/>
    </location>
</feature>
<comment type="caution">
    <text evidence="2">The sequence shown here is derived from an EMBL/GenBank/DDBJ whole genome shotgun (WGS) entry which is preliminary data.</text>
</comment>
<dbReference type="AlphaFoldDB" id="A0A162XFX8"/>
<keyword evidence="1" id="KW-0472">Membrane</keyword>
<keyword evidence="1" id="KW-1133">Transmembrane helix</keyword>
<feature type="transmembrane region" description="Helical" evidence="1">
    <location>
        <begin position="762"/>
        <end position="781"/>
    </location>
</feature>
<evidence type="ECO:0000256" key="1">
    <source>
        <dbReference type="SAM" id="Phobius"/>
    </source>
</evidence>
<keyword evidence="3" id="KW-1185">Reference proteome</keyword>
<evidence type="ECO:0000313" key="3">
    <source>
        <dbReference type="Proteomes" id="UP000076837"/>
    </source>
</evidence>
<feature type="transmembrane region" description="Helical" evidence="1">
    <location>
        <begin position="367"/>
        <end position="392"/>
    </location>
</feature>